<sequence>MQIINHWPDADEIGLPVKVSSELINYLVEPFASESEAQAFWQECPSTIIVLYENTNLVELSGSIRQSISFCLNYPEFEEALPNGYRLLLAIINDEGAGCYLVLPSNLDMTEVVDG</sequence>
<accession>A0ABV2BPE2</accession>
<reference evidence="1 2" key="1">
    <citation type="submission" date="2024-06" db="EMBL/GenBank/DDBJ databases">
        <authorList>
            <person name="Li F."/>
        </authorList>
    </citation>
    <scope>NUCLEOTIDE SEQUENCE [LARGE SCALE GENOMIC DNA]</scope>
    <source>
        <strain evidence="1 2">GXAS 311</strain>
    </source>
</reference>
<name>A0ABV2BPE2_9GAMM</name>
<keyword evidence="2" id="KW-1185">Reference proteome</keyword>
<comment type="caution">
    <text evidence="1">The sequence shown here is derived from an EMBL/GenBank/DDBJ whole genome shotgun (WGS) entry which is preliminary data.</text>
</comment>
<gene>
    <name evidence="1" type="ORF">ABVT43_01575</name>
</gene>
<evidence type="ECO:0000313" key="2">
    <source>
        <dbReference type="Proteomes" id="UP001548189"/>
    </source>
</evidence>
<organism evidence="1 2">
    <name type="scientific">Aliikangiella maris</name>
    <dbReference type="NCBI Taxonomy" id="3162458"/>
    <lineage>
        <taxon>Bacteria</taxon>
        <taxon>Pseudomonadati</taxon>
        <taxon>Pseudomonadota</taxon>
        <taxon>Gammaproteobacteria</taxon>
        <taxon>Oceanospirillales</taxon>
        <taxon>Pleioneaceae</taxon>
        <taxon>Aliikangiella</taxon>
    </lineage>
</organism>
<proteinExistence type="predicted"/>
<protein>
    <submittedName>
        <fullName evidence="1">Uncharacterized protein</fullName>
    </submittedName>
</protein>
<dbReference type="EMBL" id="JBEVCJ010000001">
    <property type="protein sequence ID" value="MET1253803.1"/>
    <property type="molecule type" value="Genomic_DNA"/>
</dbReference>
<dbReference type="Proteomes" id="UP001548189">
    <property type="component" value="Unassembled WGS sequence"/>
</dbReference>
<evidence type="ECO:0000313" key="1">
    <source>
        <dbReference type="EMBL" id="MET1253803.1"/>
    </source>
</evidence>